<comment type="similarity">
    <text evidence="2">Belongs to the CALHM family.</text>
</comment>
<organism evidence="10 11">
    <name type="scientific">Polypterus senegalus</name>
    <name type="common">Senegal bichir</name>
    <dbReference type="NCBI Taxonomy" id="55291"/>
    <lineage>
        <taxon>Eukaryota</taxon>
        <taxon>Metazoa</taxon>
        <taxon>Chordata</taxon>
        <taxon>Craniata</taxon>
        <taxon>Vertebrata</taxon>
        <taxon>Euteleostomi</taxon>
        <taxon>Actinopterygii</taxon>
        <taxon>Polypteriformes</taxon>
        <taxon>Polypteridae</taxon>
        <taxon>Polypterus</taxon>
    </lineage>
</organism>
<evidence type="ECO:0000256" key="1">
    <source>
        <dbReference type="ARBA" id="ARBA00004141"/>
    </source>
</evidence>
<keyword evidence="8" id="KW-0407">Ion channel</keyword>
<dbReference type="GO" id="GO:1904669">
    <property type="term" value="P:ATP export"/>
    <property type="evidence" value="ECO:0007669"/>
    <property type="project" value="UniProtKB-ARBA"/>
</dbReference>
<comment type="caution">
    <text evidence="10">The sequence shown here is derived from an EMBL/GenBank/DDBJ whole genome shotgun (WGS) entry which is preliminary data.</text>
</comment>
<feature type="non-terminal residue" evidence="10">
    <location>
        <position position="730"/>
    </location>
</feature>
<keyword evidence="7 9" id="KW-0472">Membrane</keyword>
<feature type="transmembrane region" description="Helical" evidence="9">
    <location>
        <begin position="49"/>
        <end position="72"/>
    </location>
</feature>
<dbReference type="InterPro" id="IPR029569">
    <property type="entry name" value="CALHM"/>
</dbReference>
<evidence type="ECO:0000256" key="3">
    <source>
        <dbReference type="ARBA" id="ARBA00022448"/>
    </source>
</evidence>
<proteinExistence type="inferred from homology"/>
<feature type="transmembrane region" description="Helical" evidence="9">
    <location>
        <begin position="507"/>
        <end position="528"/>
    </location>
</feature>
<protein>
    <submittedName>
        <fullName evidence="10">CAHM1 protein</fullName>
    </submittedName>
</protein>
<evidence type="ECO:0000256" key="5">
    <source>
        <dbReference type="ARBA" id="ARBA00022989"/>
    </source>
</evidence>
<evidence type="ECO:0000313" key="10">
    <source>
        <dbReference type="EMBL" id="KAG2463072.1"/>
    </source>
</evidence>
<keyword evidence="4 9" id="KW-0812">Transmembrane</keyword>
<keyword evidence="6" id="KW-0406">Ion transport</keyword>
<sequence length="730" mass="81871">MDKFRMIFQFLQSNQESFMNGICGIMALASAHLYSAFDFNCPCLPEYNYSYGMGILALPPFVLFLVGFIMNNNVSMLAEEWKRPIGQRRKDPAVLRYMFCSMTQRAMIAPVVWISVTLLDGKSLTCAFSVNLQLEKFGNVSTQGLSQDELTRLLAKIPCKDIFDGHAVVSREAAERYLRCISQAIGWTFLLLMTMMAFLVRAIRPCFTQAAFLKTKYWSHYIDIERKLFDETCTEHAKSFAKICIQQYFESIKGEMCNFHQHHRVRHHSKDSEEDAKGDDDKLLGITDQEDMNKVLKNWHQCKPPLNLAKPGLLNGNGCAKPNNTEDKSVNSRKTLVAYYSKIEFSTQNVRHDHACLTGTGGLSLLSLWFASFALFQSPACALPGKRSQRTPELAPPPHNQTLPLIGASELMSQGRGSGGVDAPRRINSKDVMIFNGLIALGTVASQEVYSVFAFSCPCSPERNYLYGLAAIGVPALVLFLIGVMLNRNTWNMVSECRLRACKNFSAAAAFALLASIAGRALVAPLTWSVISLLRGEPYVCALSEFVDTTSLNSVSTGLDASVLAQLPCKEIIGVDTKLREQVVRRLKYESQLLGWLLVGTTAITIFLLMCLKRCCSPLGFHQESYWSQYRDNENELFSRTADLHAKILAATNVKRFFGFVALDKEEKEIVKDFQVEDATPSLSWNNITGVYLYRENKGIPLYSRLHKWAKGVMDSALDDNKKESDFFAI</sequence>
<feature type="transmembrane region" description="Helical" evidence="9">
    <location>
        <begin position="21"/>
        <end position="37"/>
    </location>
</feature>
<keyword evidence="3" id="KW-0813">Transport</keyword>
<evidence type="ECO:0000256" key="2">
    <source>
        <dbReference type="ARBA" id="ARBA00008497"/>
    </source>
</evidence>
<evidence type="ECO:0000256" key="9">
    <source>
        <dbReference type="SAM" id="Phobius"/>
    </source>
</evidence>
<dbReference type="GO" id="GO:0005886">
    <property type="term" value="C:plasma membrane"/>
    <property type="evidence" value="ECO:0007669"/>
    <property type="project" value="TreeGrafter"/>
</dbReference>
<feature type="transmembrane region" description="Helical" evidence="9">
    <location>
        <begin position="93"/>
        <end position="114"/>
    </location>
</feature>
<feature type="transmembrane region" description="Helical" evidence="9">
    <location>
        <begin position="465"/>
        <end position="486"/>
    </location>
</feature>
<dbReference type="PANTHER" id="PTHR32261">
    <property type="entry name" value="CALCIUM HOMEOSTASIS MODULATOR PROTEIN"/>
    <property type="match status" value="1"/>
</dbReference>
<evidence type="ECO:0000256" key="6">
    <source>
        <dbReference type="ARBA" id="ARBA00023065"/>
    </source>
</evidence>
<feature type="transmembrane region" description="Helical" evidence="9">
    <location>
        <begin position="184"/>
        <end position="203"/>
    </location>
</feature>
<dbReference type="PANTHER" id="PTHR32261:SF2">
    <property type="entry name" value="CALCIUM HOMEOSTASIS MODULATOR PROTEIN 1"/>
    <property type="match status" value="1"/>
</dbReference>
<evidence type="ECO:0000256" key="4">
    <source>
        <dbReference type="ARBA" id="ARBA00022692"/>
    </source>
</evidence>
<dbReference type="Proteomes" id="UP000886611">
    <property type="component" value="Unassembled WGS sequence"/>
</dbReference>
<feature type="transmembrane region" description="Helical" evidence="9">
    <location>
        <begin position="593"/>
        <end position="612"/>
    </location>
</feature>
<evidence type="ECO:0000256" key="7">
    <source>
        <dbReference type="ARBA" id="ARBA00023136"/>
    </source>
</evidence>
<reference evidence="10 11" key="1">
    <citation type="journal article" date="2021" name="Cell">
        <title>Tracing the genetic footprints of vertebrate landing in non-teleost ray-finned fishes.</title>
        <authorList>
            <person name="Bi X."/>
            <person name="Wang K."/>
            <person name="Yang L."/>
            <person name="Pan H."/>
            <person name="Jiang H."/>
            <person name="Wei Q."/>
            <person name="Fang M."/>
            <person name="Yu H."/>
            <person name="Zhu C."/>
            <person name="Cai Y."/>
            <person name="He Y."/>
            <person name="Gan X."/>
            <person name="Zeng H."/>
            <person name="Yu D."/>
            <person name="Zhu Y."/>
            <person name="Jiang H."/>
            <person name="Qiu Q."/>
            <person name="Yang H."/>
            <person name="Zhang Y.E."/>
            <person name="Wang W."/>
            <person name="Zhu M."/>
            <person name="He S."/>
            <person name="Zhang G."/>
        </authorList>
    </citation>
    <scope>NUCLEOTIDE SEQUENCE [LARGE SCALE GENOMIC DNA]</scope>
    <source>
        <strain evidence="10">Bchr_013</strain>
    </source>
</reference>
<evidence type="ECO:0000313" key="11">
    <source>
        <dbReference type="Proteomes" id="UP000886611"/>
    </source>
</evidence>
<dbReference type="AlphaFoldDB" id="A0A8X7X7F3"/>
<keyword evidence="11" id="KW-1185">Reference proteome</keyword>
<feature type="non-terminal residue" evidence="10">
    <location>
        <position position="1"/>
    </location>
</feature>
<comment type="subcellular location">
    <subcellularLocation>
        <location evidence="1">Membrane</location>
        <topology evidence="1">Multi-pass membrane protein</topology>
    </subcellularLocation>
</comment>
<gene>
    <name evidence="10" type="primary">Calhm1</name>
    <name evidence="10" type="ORF">GTO96_0001756</name>
</gene>
<dbReference type="EMBL" id="JAATIS010004040">
    <property type="protein sequence ID" value="KAG2463072.1"/>
    <property type="molecule type" value="Genomic_DNA"/>
</dbReference>
<accession>A0A8X7X7F3</accession>
<name>A0A8X7X7F3_POLSE</name>
<dbReference type="GO" id="GO:0005261">
    <property type="term" value="F:monoatomic cation channel activity"/>
    <property type="evidence" value="ECO:0007669"/>
    <property type="project" value="TreeGrafter"/>
</dbReference>
<evidence type="ECO:0000256" key="8">
    <source>
        <dbReference type="ARBA" id="ARBA00023303"/>
    </source>
</evidence>
<feature type="transmembrane region" description="Helical" evidence="9">
    <location>
        <begin position="433"/>
        <end position="453"/>
    </location>
</feature>
<keyword evidence="5 9" id="KW-1133">Transmembrane helix</keyword>
<dbReference type="Pfam" id="PF14798">
    <property type="entry name" value="Ca_hom_mod"/>
    <property type="match status" value="2"/>
</dbReference>